<dbReference type="GO" id="GO:0005524">
    <property type="term" value="F:ATP binding"/>
    <property type="evidence" value="ECO:0007669"/>
    <property type="project" value="UniProtKB-KW"/>
</dbReference>
<dbReference type="SUPFAM" id="SSF52540">
    <property type="entry name" value="P-loop containing nucleoside triphosphate hydrolases"/>
    <property type="match status" value="1"/>
</dbReference>
<dbReference type="KEGG" id="fal:FRAAL4153"/>
<dbReference type="InterPro" id="IPR000253">
    <property type="entry name" value="FHA_dom"/>
</dbReference>
<feature type="transmembrane region" description="Helical" evidence="10">
    <location>
        <begin position="803"/>
        <end position="823"/>
    </location>
</feature>
<dbReference type="Pfam" id="PF01061">
    <property type="entry name" value="ABC2_membrane"/>
    <property type="match status" value="1"/>
</dbReference>
<dbReference type="Gene3D" id="2.60.200.20">
    <property type="match status" value="2"/>
</dbReference>
<name>Q0RI76_FRAAA</name>
<keyword evidence="8 10" id="KW-0472">Membrane</keyword>
<feature type="compositionally biased region" description="Low complexity" evidence="9">
    <location>
        <begin position="175"/>
        <end position="203"/>
    </location>
</feature>
<feature type="transmembrane region" description="Helical" evidence="10">
    <location>
        <begin position="719"/>
        <end position="736"/>
    </location>
</feature>
<feature type="transmembrane region" description="Helical" evidence="10">
    <location>
        <begin position="926"/>
        <end position="944"/>
    </location>
</feature>
<dbReference type="InterPro" id="IPR013525">
    <property type="entry name" value="ABC2_TM"/>
</dbReference>
<feature type="domain" description="FHA" evidence="11">
    <location>
        <begin position="24"/>
        <end position="72"/>
    </location>
</feature>
<feature type="region of interest" description="Disordered" evidence="9">
    <location>
        <begin position="108"/>
        <end position="297"/>
    </location>
</feature>
<dbReference type="SMART" id="SM00240">
    <property type="entry name" value="FHA"/>
    <property type="match status" value="2"/>
</dbReference>
<keyword evidence="13" id="KW-0378">Hydrolase</keyword>
<feature type="compositionally biased region" description="Basic and acidic residues" evidence="9">
    <location>
        <begin position="165"/>
        <end position="174"/>
    </location>
</feature>
<feature type="compositionally biased region" description="Basic and acidic residues" evidence="9">
    <location>
        <begin position="273"/>
        <end position="286"/>
    </location>
</feature>
<keyword evidence="2" id="KW-0813">Transport</keyword>
<dbReference type="PROSITE" id="PS50006">
    <property type="entry name" value="FHA_DOMAIN"/>
    <property type="match status" value="2"/>
</dbReference>
<dbReference type="FunFam" id="3.40.50.300:FF:000474">
    <property type="entry name" value="Putative ABC transporter ATP-binding subunit"/>
    <property type="match status" value="1"/>
</dbReference>
<dbReference type="eggNOG" id="COG1716">
    <property type="taxonomic scope" value="Bacteria"/>
</dbReference>
<dbReference type="Proteomes" id="UP000000657">
    <property type="component" value="Chromosome"/>
</dbReference>
<evidence type="ECO:0000256" key="1">
    <source>
        <dbReference type="ARBA" id="ARBA00004141"/>
    </source>
</evidence>
<dbReference type="EMBL" id="CT573213">
    <property type="protein sequence ID" value="CAJ62795.1"/>
    <property type="molecule type" value="Genomic_DNA"/>
</dbReference>
<dbReference type="InterPro" id="IPR017871">
    <property type="entry name" value="ABC_transporter-like_CS"/>
</dbReference>
<feature type="domain" description="FHA" evidence="11">
    <location>
        <begin position="296"/>
        <end position="345"/>
    </location>
</feature>
<evidence type="ECO:0000313" key="13">
    <source>
        <dbReference type="EMBL" id="CAJ62795.1"/>
    </source>
</evidence>
<evidence type="ECO:0000256" key="7">
    <source>
        <dbReference type="ARBA" id="ARBA00022989"/>
    </source>
</evidence>
<evidence type="ECO:0000256" key="5">
    <source>
        <dbReference type="ARBA" id="ARBA00022741"/>
    </source>
</evidence>
<gene>
    <name evidence="13" type="ordered locus">FRAAL4153</name>
</gene>
<keyword evidence="3" id="KW-0597">Phosphoprotein</keyword>
<dbReference type="InterPro" id="IPR050352">
    <property type="entry name" value="ABCG_transporters"/>
</dbReference>
<evidence type="ECO:0000256" key="9">
    <source>
        <dbReference type="SAM" id="MobiDB-lite"/>
    </source>
</evidence>
<evidence type="ECO:0000259" key="11">
    <source>
        <dbReference type="PROSITE" id="PS50006"/>
    </source>
</evidence>
<feature type="compositionally biased region" description="Gly residues" evidence="9">
    <location>
        <begin position="256"/>
        <end position="272"/>
    </location>
</feature>
<evidence type="ECO:0000259" key="12">
    <source>
        <dbReference type="PROSITE" id="PS50893"/>
    </source>
</evidence>
<dbReference type="PROSITE" id="PS50893">
    <property type="entry name" value="ABC_TRANSPORTER_2"/>
    <property type="match status" value="1"/>
</dbReference>
<dbReference type="EC" id="3.6.3.-" evidence="13"/>
<feature type="domain" description="ABC transporter" evidence="12">
    <location>
        <begin position="374"/>
        <end position="613"/>
    </location>
</feature>
<dbReference type="GO" id="GO:0016020">
    <property type="term" value="C:membrane"/>
    <property type="evidence" value="ECO:0007669"/>
    <property type="project" value="UniProtKB-SubCell"/>
</dbReference>
<dbReference type="GO" id="GO:0016887">
    <property type="term" value="F:ATP hydrolysis activity"/>
    <property type="evidence" value="ECO:0007669"/>
    <property type="project" value="InterPro"/>
</dbReference>
<evidence type="ECO:0000256" key="6">
    <source>
        <dbReference type="ARBA" id="ARBA00022840"/>
    </source>
</evidence>
<feature type="transmembrane region" description="Helical" evidence="10">
    <location>
        <begin position="757"/>
        <end position="783"/>
    </location>
</feature>
<dbReference type="InterPro" id="IPR008984">
    <property type="entry name" value="SMAD_FHA_dom_sf"/>
</dbReference>
<dbReference type="PANTHER" id="PTHR48041:SF139">
    <property type="entry name" value="PROTEIN SCARLET"/>
    <property type="match status" value="1"/>
</dbReference>
<accession>Q0RI76</accession>
<dbReference type="InterPro" id="IPR003439">
    <property type="entry name" value="ABC_transporter-like_ATP-bd"/>
</dbReference>
<keyword evidence="4 10" id="KW-0812">Transmembrane</keyword>
<feature type="compositionally biased region" description="Low complexity" evidence="9">
    <location>
        <begin position="233"/>
        <end position="247"/>
    </location>
</feature>
<dbReference type="eggNOG" id="COG0842">
    <property type="taxonomic scope" value="Bacteria"/>
</dbReference>
<evidence type="ECO:0000256" key="2">
    <source>
        <dbReference type="ARBA" id="ARBA00022448"/>
    </source>
</evidence>
<evidence type="ECO:0000256" key="10">
    <source>
        <dbReference type="SAM" id="Phobius"/>
    </source>
</evidence>
<dbReference type="PANTHER" id="PTHR48041">
    <property type="entry name" value="ABC TRANSPORTER G FAMILY MEMBER 28"/>
    <property type="match status" value="1"/>
</dbReference>
<dbReference type="InterPro" id="IPR003593">
    <property type="entry name" value="AAA+_ATPase"/>
</dbReference>
<evidence type="ECO:0000256" key="3">
    <source>
        <dbReference type="ARBA" id="ARBA00022553"/>
    </source>
</evidence>
<dbReference type="SMART" id="SM00382">
    <property type="entry name" value="AAA"/>
    <property type="match status" value="1"/>
</dbReference>
<keyword evidence="14" id="KW-1185">Reference proteome</keyword>
<dbReference type="PROSITE" id="PS00211">
    <property type="entry name" value="ABC_TRANSPORTER_1"/>
    <property type="match status" value="1"/>
</dbReference>
<dbReference type="HOGENOM" id="CLU_012042_0_0_11"/>
<dbReference type="Pfam" id="PF00498">
    <property type="entry name" value="FHA"/>
    <property type="match status" value="2"/>
</dbReference>
<dbReference type="Pfam" id="PF00005">
    <property type="entry name" value="ABC_tran"/>
    <property type="match status" value="1"/>
</dbReference>
<keyword evidence="5" id="KW-0547">Nucleotide-binding</keyword>
<keyword evidence="7 10" id="KW-1133">Transmembrane helix</keyword>
<dbReference type="AlphaFoldDB" id="Q0RI76"/>
<evidence type="ECO:0000256" key="8">
    <source>
        <dbReference type="ARBA" id="ARBA00023136"/>
    </source>
</evidence>
<dbReference type="SUPFAM" id="SSF49879">
    <property type="entry name" value="SMAD/FHA domain"/>
    <property type="match status" value="2"/>
</dbReference>
<dbReference type="eggNOG" id="COG1131">
    <property type="taxonomic scope" value="Bacteria"/>
</dbReference>
<dbReference type="InterPro" id="IPR027417">
    <property type="entry name" value="P-loop_NTPase"/>
</dbReference>
<dbReference type="GO" id="GO:0140359">
    <property type="term" value="F:ABC-type transporter activity"/>
    <property type="evidence" value="ECO:0007669"/>
    <property type="project" value="InterPro"/>
</dbReference>
<dbReference type="Gene3D" id="3.40.50.300">
    <property type="entry name" value="P-loop containing nucleotide triphosphate hydrolases"/>
    <property type="match status" value="1"/>
</dbReference>
<keyword evidence="6" id="KW-0067">ATP-binding</keyword>
<dbReference type="STRING" id="326424.FRAAL4153"/>
<reference evidence="13 14" key="1">
    <citation type="journal article" date="2007" name="Genome Res.">
        <title>Genome characteristics of facultatively symbiotic Frankia sp. strains reflect host range and host plant biogeography.</title>
        <authorList>
            <person name="Normand P."/>
            <person name="Lapierre P."/>
            <person name="Tisa L.S."/>
            <person name="Gogarten J.P."/>
            <person name="Alloisio N."/>
            <person name="Bagnarol E."/>
            <person name="Bassi C.A."/>
            <person name="Berry A.M."/>
            <person name="Bickhart D.M."/>
            <person name="Choisne N."/>
            <person name="Couloux A."/>
            <person name="Cournoyer B."/>
            <person name="Cruveiller S."/>
            <person name="Daubin V."/>
            <person name="Demange N."/>
            <person name="Francino M.P."/>
            <person name="Goltsman E."/>
            <person name="Huang Y."/>
            <person name="Kopp O.R."/>
            <person name="Labarre L."/>
            <person name="Lapidus A."/>
            <person name="Lavire C."/>
            <person name="Marechal J."/>
            <person name="Martinez M."/>
            <person name="Mastronunzio J.E."/>
            <person name="Mullin B.C."/>
            <person name="Niemann J."/>
            <person name="Pujic P."/>
            <person name="Rawnsley T."/>
            <person name="Rouy Z."/>
            <person name="Schenowitz C."/>
            <person name="Sellstedt A."/>
            <person name="Tavares F."/>
            <person name="Tomkins J.P."/>
            <person name="Vallenet D."/>
            <person name="Valverde C."/>
            <person name="Wall L.G."/>
            <person name="Wang Y."/>
            <person name="Medigue C."/>
            <person name="Benson D.R."/>
        </authorList>
    </citation>
    <scope>NUCLEOTIDE SEQUENCE [LARGE SCALE GENOMIC DNA]</scope>
    <source>
        <strain evidence="14">DSM 45986 / CECT 9034 / ACN14a</strain>
    </source>
</reference>
<evidence type="ECO:0000313" key="14">
    <source>
        <dbReference type="Proteomes" id="UP000000657"/>
    </source>
</evidence>
<protein>
    <submittedName>
        <fullName evidence="13">ABC transporter</fullName>
        <ecNumber evidence="13">3.6.3.-</ecNumber>
    </submittedName>
</protein>
<dbReference type="RefSeq" id="WP_011605281.1">
    <property type="nucleotide sequence ID" value="NC_008278.1"/>
</dbReference>
<sequence>MSTAVLTVTSEAGEVIVPAGRPRFIIGRARNADHVIADGRVSRQHLMIEETDRGWAVRDVSSNGTWVDGSRMLHTVELHAAGLHAVEPQAVEVGPVGASPVVSRGEARFRLGTSTGPEVVIRTEPPSPRSAPDELPGGGADMQTMLPHQTGYLPPRTANQATRPPRREDLDAGRRATPAGATPAGATPAGATPAGASSADATPIGASSAGATPVGASSARAVPGGASSAGATPVGASSAGAVPAGAAHDQAERGQADGGQGDGGQGDGGQAERGGHARLDREHERGTTYPLRPGTMTIGRARDNDIVISDLLASRHHASLTVQGPSVELVDLDSANGTFHDGRRIQRAQVEQGDIIAIGHHVFQLEGNLLVEYLDSGDVSFEAEHLNVWAGEKQLMHDMTFRLPGRALLGVVGPSGAGKSTLLNALTGFRPADSGAVRYAGRDLYTEYDELRRRIGYVPQDDILHASLTVRKALEFGATLRFPPDVTESERARRIDEVLAELNLTPHADTVVAKLSGGQRKRVSVALELLTRPTLLYLDEPTSGLDPGMDLQVMQSLRTLADDGRTVIVVTHSVAQLDLCDYVLVLAPGGYVAYFGPPRDALPFFGEQGYPWVFLRLQETPGAESAARFRQSRHYVPASVTAPSARPAPEELPSIRQQSVLSQLVTLSRRTLAVIASDKGYLRLAVAFPFVLGLIPRAINGNFADTHDRFTPNSDGPTIFLIMVLCACFMGMSNSVREIVKERAIYQRERAIGLSRGAYVGSKVGVLFIITVLQVIPFTLIGLVGRQPPGHLVFGNTLLECMLAVFVVGFASGMIGLMISALVDNADKTMPLLVIVTMVQLVFSAGIVPIGGKAGLEQVAVVSPARWGFAAMAADADFNTITRAGVQRPKTVNGVPVAGQTVPVNPRAPEPDRLFSHTKKQYLTDLGAGFAAAAVYIAITYLLLRRLDPKRSRRRKPATQ</sequence>
<proteinExistence type="predicted"/>
<organism evidence="13 14">
    <name type="scientific">Frankia alni (strain DSM 45986 / CECT 9034 / ACN14a)</name>
    <dbReference type="NCBI Taxonomy" id="326424"/>
    <lineage>
        <taxon>Bacteria</taxon>
        <taxon>Bacillati</taxon>
        <taxon>Actinomycetota</taxon>
        <taxon>Actinomycetes</taxon>
        <taxon>Frankiales</taxon>
        <taxon>Frankiaceae</taxon>
        <taxon>Frankia</taxon>
    </lineage>
</organism>
<evidence type="ECO:0000256" key="4">
    <source>
        <dbReference type="ARBA" id="ARBA00022692"/>
    </source>
</evidence>
<dbReference type="CDD" id="cd00060">
    <property type="entry name" value="FHA"/>
    <property type="match status" value="2"/>
</dbReference>
<comment type="subcellular location">
    <subcellularLocation>
        <location evidence="1">Membrane</location>
        <topology evidence="1">Multi-pass membrane protein</topology>
    </subcellularLocation>
</comment>
<feature type="transmembrane region" description="Helical" evidence="10">
    <location>
        <begin position="830"/>
        <end position="850"/>
    </location>
</feature>